<evidence type="ECO:0000313" key="12">
    <source>
        <dbReference type="Proteomes" id="UP000074382"/>
    </source>
</evidence>
<dbReference type="GO" id="GO:0009228">
    <property type="term" value="P:thiamine biosynthetic process"/>
    <property type="evidence" value="ECO:0007669"/>
    <property type="project" value="UniProtKB-KW"/>
</dbReference>
<evidence type="ECO:0000256" key="7">
    <source>
        <dbReference type="ARBA" id="ARBA00022777"/>
    </source>
</evidence>
<evidence type="ECO:0000256" key="3">
    <source>
        <dbReference type="ARBA" id="ARBA00003848"/>
    </source>
</evidence>
<dbReference type="GO" id="GO:0005524">
    <property type="term" value="F:ATP binding"/>
    <property type="evidence" value="ECO:0007669"/>
    <property type="project" value="UniProtKB-KW"/>
</dbReference>
<dbReference type="SUPFAM" id="SSF53613">
    <property type="entry name" value="Ribokinase-like"/>
    <property type="match status" value="1"/>
</dbReference>
<proteinExistence type="predicted"/>
<dbReference type="OrthoDB" id="34166at2"/>
<dbReference type="GO" id="GO:0005829">
    <property type="term" value="C:cytosol"/>
    <property type="evidence" value="ECO:0007669"/>
    <property type="project" value="TreeGrafter"/>
</dbReference>
<dbReference type="Pfam" id="PF08543">
    <property type="entry name" value="Phos_pyr_kin"/>
    <property type="match status" value="1"/>
</dbReference>
<sequence length="274" mass="28770">MIPTILSIAGTDPSGGAGIQADLKAFSALGGYGTTVVTALVAQTTTGVSEVHDVPAAFVRSQLDTLLTDVRVDAVKIGMLSNTEVIEVVAAAIDAYQLPNVVLDPVMVAKSGDRLLAAEAVEALRTELLPRADLITPNLPEAADLLGEAEATDPADMRGQAERLLALGPRRVLLKGGHLTGPTSTDLLLSADGEAETLTAERIDTTNTHGTGCTLSSAIAALRPQRPSWSQAVREAKDYLTEALRHADELSIGKGKGPVHHFHAWWGKQAPQPR</sequence>
<comment type="caution">
    <text evidence="11">The sequence shown here is derived from an EMBL/GenBank/DDBJ whole genome shotgun (WGS) entry which is preliminary data.</text>
</comment>
<dbReference type="CDD" id="cd01169">
    <property type="entry name" value="HMPP_kinase"/>
    <property type="match status" value="1"/>
</dbReference>
<keyword evidence="5 11" id="KW-0808">Transferase</keyword>
<dbReference type="UniPathway" id="UPA00060">
    <property type="reaction ID" value="UER00138"/>
</dbReference>
<feature type="domain" description="Pyridoxamine kinase/Phosphomethylpyrimidine kinase" evidence="10">
    <location>
        <begin position="12"/>
        <end position="260"/>
    </location>
</feature>
<dbReference type="GO" id="GO:0009229">
    <property type="term" value="P:thiamine diphosphate biosynthetic process"/>
    <property type="evidence" value="ECO:0007669"/>
    <property type="project" value="UniProtKB-UniPathway"/>
</dbReference>
<accession>A0A147KEP9</accession>
<evidence type="ECO:0000313" key="11">
    <source>
        <dbReference type="EMBL" id="KUP95738.1"/>
    </source>
</evidence>
<dbReference type="PANTHER" id="PTHR20858:SF17">
    <property type="entry name" value="HYDROXYMETHYLPYRIMIDINE_PHOSPHOMETHYLPYRIMIDINE KINASE THI20-RELATED"/>
    <property type="match status" value="1"/>
</dbReference>
<comment type="function">
    <text evidence="3">Catalyzes the phosphorylation of hydroxymethylpyrimidine phosphate (HMP-P) to HMP-PP, and of HMP to HMP-P.</text>
</comment>
<dbReference type="Proteomes" id="UP000074382">
    <property type="component" value="Unassembled WGS sequence"/>
</dbReference>
<evidence type="ECO:0000256" key="6">
    <source>
        <dbReference type="ARBA" id="ARBA00022741"/>
    </source>
</evidence>
<evidence type="ECO:0000259" key="10">
    <source>
        <dbReference type="Pfam" id="PF08543"/>
    </source>
</evidence>
<evidence type="ECO:0000256" key="8">
    <source>
        <dbReference type="ARBA" id="ARBA00022840"/>
    </source>
</evidence>
<dbReference type="NCBIfam" id="TIGR00097">
    <property type="entry name" value="HMP-P_kinase"/>
    <property type="match status" value="1"/>
</dbReference>
<dbReference type="RefSeq" id="WP_068758211.1">
    <property type="nucleotide sequence ID" value="NZ_KQ950185.1"/>
</dbReference>
<keyword evidence="12" id="KW-1185">Reference proteome</keyword>
<keyword evidence="8" id="KW-0067">ATP-binding</keyword>
<evidence type="ECO:0000256" key="1">
    <source>
        <dbReference type="ARBA" id="ARBA00000151"/>
    </source>
</evidence>
<dbReference type="STRING" id="665004.AC529_15965"/>
<comment type="pathway">
    <text evidence="4">Cofactor biosynthesis; thiamine diphosphate biosynthesis; 4-amino-2-methyl-5-diphosphomethylpyrimidine from 5-amino-1-(5-phospho-D-ribosyl)imidazole: step 3/3.</text>
</comment>
<dbReference type="EMBL" id="LGEM01000111">
    <property type="protein sequence ID" value="KUP95738.1"/>
    <property type="molecule type" value="Genomic_DNA"/>
</dbReference>
<evidence type="ECO:0000256" key="2">
    <source>
        <dbReference type="ARBA" id="ARBA00000565"/>
    </source>
</evidence>
<evidence type="ECO:0000256" key="5">
    <source>
        <dbReference type="ARBA" id="ARBA00022679"/>
    </source>
</evidence>
<comment type="catalytic activity">
    <reaction evidence="1">
        <text>4-amino-5-hydroxymethyl-2-methylpyrimidine + ATP = 4-amino-2-methyl-5-(phosphooxymethyl)pyrimidine + ADP + H(+)</text>
        <dbReference type="Rhea" id="RHEA:23096"/>
        <dbReference type="ChEBI" id="CHEBI:15378"/>
        <dbReference type="ChEBI" id="CHEBI:16892"/>
        <dbReference type="ChEBI" id="CHEBI:30616"/>
        <dbReference type="ChEBI" id="CHEBI:58354"/>
        <dbReference type="ChEBI" id="CHEBI:456216"/>
        <dbReference type="EC" id="2.7.1.49"/>
    </reaction>
</comment>
<evidence type="ECO:0000256" key="4">
    <source>
        <dbReference type="ARBA" id="ARBA00004769"/>
    </source>
</evidence>
<dbReference type="InterPro" id="IPR004399">
    <property type="entry name" value="HMP/HMP-P_kinase_dom"/>
</dbReference>
<dbReference type="InterPro" id="IPR029056">
    <property type="entry name" value="Ribokinase-like"/>
</dbReference>
<dbReference type="InterPro" id="IPR013749">
    <property type="entry name" value="PM/HMP-P_kinase-1"/>
</dbReference>
<comment type="catalytic activity">
    <reaction evidence="2">
        <text>4-amino-2-methyl-5-(phosphooxymethyl)pyrimidine + ATP = 4-amino-2-methyl-5-(diphosphooxymethyl)pyrimidine + ADP</text>
        <dbReference type="Rhea" id="RHEA:19893"/>
        <dbReference type="ChEBI" id="CHEBI:30616"/>
        <dbReference type="ChEBI" id="CHEBI:57841"/>
        <dbReference type="ChEBI" id="CHEBI:58354"/>
        <dbReference type="ChEBI" id="CHEBI:456216"/>
        <dbReference type="EC" id="2.7.4.7"/>
    </reaction>
</comment>
<protein>
    <submittedName>
        <fullName evidence="11">Hydroxymethylpyrimidine kinase</fullName>
        <ecNumber evidence="11">2.7.4.7</ecNumber>
    </submittedName>
</protein>
<name>A0A147KEP9_THECS</name>
<dbReference type="GO" id="GO:0008972">
    <property type="term" value="F:phosphomethylpyrimidine kinase activity"/>
    <property type="evidence" value="ECO:0007669"/>
    <property type="project" value="UniProtKB-EC"/>
</dbReference>
<dbReference type="AlphaFoldDB" id="A0A147KEP9"/>
<keyword evidence="6" id="KW-0547">Nucleotide-binding</keyword>
<keyword evidence="9" id="KW-0784">Thiamine biosynthesis</keyword>
<keyword evidence="7 11" id="KW-0418">Kinase</keyword>
<evidence type="ECO:0000256" key="9">
    <source>
        <dbReference type="ARBA" id="ARBA00022977"/>
    </source>
</evidence>
<dbReference type="FunFam" id="3.40.1190.20:FF:000003">
    <property type="entry name" value="Phosphomethylpyrimidine kinase ThiD"/>
    <property type="match status" value="1"/>
</dbReference>
<dbReference type="EC" id="2.7.4.7" evidence="11"/>
<dbReference type="Gene3D" id="3.40.1190.20">
    <property type="match status" value="1"/>
</dbReference>
<gene>
    <name evidence="11" type="ORF">AC529_15965</name>
</gene>
<dbReference type="PANTHER" id="PTHR20858">
    <property type="entry name" value="PHOSPHOMETHYLPYRIMIDINE KINASE"/>
    <property type="match status" value="1"/>
</dbReference>
<dbReference type="GO" id="GO:0008902">
    <property type="term" value="F:hydroxymethylpyrimidine kinase activity"/>
    <property type="evidence" value="ECO:0007669"/>
    <property type="project" value="UniProtKB-EC"/>
</dbReference>
<organism evidence="11 12">
    <name type="scientific">Thermobifida cellulosilytica TB100</name>
    <dbReference type="NCBI Taxonomy" id="665004"/>
    <lineage>
        <taxon>Bacteria</taxon>
        <taxon>Bacillati</taxon>
        <taxon>Actinomycetota</taxon>
        <taxon>Actinomycetes</taxon>
        <taxon>Streptosporangiales</taxon>
        <taxon>Nocardiopsidaceae</taxon>
        <taxon>Thermobifida</taxon>
    </lineage>
</organism>
<reference evidence="12" key="1">
    <citation type="journal article" date="2017" name="Acta Aliment.">
        <title>Plant polysaccharide degrading enzyme system of Thermpbifida cellulosilytica TB100 revealed by de novo genome project data.</title>
        <authorList>
            <person name="Toth A."/>
            <person name="Baka E."/>
            <person name="Luzics S."/>
            <person name="Bata-Vidacs I."/>
            <person name="Nagy I."/>
            <person name="Balint B."/>
            <person name="Herceg R."/>
            <person name="Olasz F."/>
            <person name="Wilk T."/>
            <person name="Nagy T."/>
            <person name="Kriszt B."/>
            <person name="Nagy I."/>
            <person name="Kukolya J."/>
        </authorList>
    </citation>
    <scope>NUCLEOTIDE SEQUENCE [LARGE SCALE GENOMIC DNA]</scope>
    <source>
        <strain evidence="12">TB100</strain>
    </source>
</reference>
<dbReference type="PATRIC" id="fig|665004.4.peg.3554"/>